<protein>
    <submittedName>
        <fullName evidence="4">ABC transporter</fullName>
    </submittedName>
</protein>
<dbReference type="AlphaFoldDB" id="A0AAU9AQ54"/>
<dbReference type="Proteomes" id="UP000218824">
    <property type="component" value="Chromosome"/>
</dbReference>
<evidence type="ECO:0000313" key="4">
    <source>
        <dbReference type="EMBL" id="BAV99160.1"/>
    </source>
</evidence>
<dbReference type="PANTHER" id="PTHR43575">
    <property type="entry name" value="PROTEIN ABCI7, CHLOROPLASTIC"/>
    <property type="match status" value="1"/>
</dbReference>
<comment type="similarity">
    <text evidence="1">Belongs to the iron-sulfur cluster assembly SufBD family.</text>
</comment>
<sequence>MSALLEAFASAFDALPAREAAGLGQTRRAALDAALRDGLPGPRTEAWKYTPLRALERRAFAAAEAAPAAFDAAAVAGIPAPRIVFHNGRFDAVHTDLSDLPAGVSLQPLSQVLAAGDAREANFLARRFERADEVFARLNAALADEGAVLRVDAGVRADTAVHLVFVGSPSEGDRAWHLRHLIELREGASLTVVEHHLASDIHNHLGNSLTHVHLAPDAQLSHARVQDEALGATVIARTDAVLARAAHYRRLDLELGAALSRHELNAALHGEGAHVHANGVLLATGRRHLDTRLGIDHVGRDTQCELVWRGLGAGRSRAAFHGGILIREGADGSNADLSNKNLLLSEGAEIDTQPVLEIHADEVQAAHGATVGQLDANALFYLRSRGVPAETARALLTAAFCRETVSVLEDEGVRAMLEVRLNLALERLQPS</sequence>
<reference evidence="4 5" key="1">
    <citation type="journal article" date="2017" name="DNA Res.">
        <title>Complete genome sequence and expression profile of the commercial lytic enzyme producer Lysobacter enzymogenes M497-1.</title>
        <authorList>
            <person name="Takami H."/>
            <person name="Toyoda A."/>
            <person name="Uchiyama I."/>
            <person name="Itoh T."/>
            <person name="Takaki Y."/>
            <person name="Arai W."/>
            <person name="Nishi S."/>
            <person name="Kawai M."/>
            <person name="Shinya K."/>
            <person name="Ikeda H."/>
        </authorList>
    </citation>
    <scope>NUCLEOTIDE SEQUENCE [LARGE SCALE GENOMIC DNA]</scope>
    <source>
        <strain evidence="4 5">M497-1</strain>
    </source>
</reference>
<gene>
    <name evidence="4" type="primary">sufD</name>
    <name evidence="4" type="ORF">LEN_3673</name>
</gene>
<dbReference type="InterPro" id="IPR011542">
    <property type="entry name" value="SUF_FeS_clus_asmbl_SufD"/>
</dbReference>
<dbReference type="NCBIfam" id="TIGR01981">
    <property type="entry name" value="sufD"/>
    <property type="match status" value="1"/>
</dbReference>
<evidence type="ECO:0000259" key="2">
    <source>
        <dbReference type="Pfam" id="PF01458"/>
    </source>
</evidence>
<evidence type="ECO:0000313" key="5">
    <source>
        <dbReference type="Proteomes" id="UP000218824"/>
    </source>
</evidence>
<proteinExistence type="inferred from homology"/>
<dbReference type="InterPro" id="IPR055346">
    <property type="entry name" value="Fe-S_cluster_assembly_SufBD"/>
</dbReference>
<dbReference type="InterPro" id="IPR045595">
    <property type="entry name" value="SufBD_N"/>
</dbReference>
<accession>A0AAU9AQ54</accession>
<feature type="domain" description="SUF system FeS cluster assembly SufBD N-terminal" evidence="3">
    <location>
        <begin position="4"/>
        <end position="162"/>
    </location>
</feature>
<dbReference type="Pfam" id="PF19295">
    <property type="entry name" value="SufBD_N"/>
    <property type="match status" value="1"/>
</dbReference>
<evidence type="ECO:0000259" key="3">
    <source>
        <dbReference type="Pfam" id="PF19295"/>
    </source>
</evidence>
<evidence type="ECO:0000256" key="1">
    <source>
        <dbReference type="ARBA" id="ARBA00043967"/>
    </source>
</evidence>
<dbReference type="SUPFAM" id="SSF101960">
    <property type="entry name" value="Stabilizer of iron transporter SufD"/>
    <property type="match status" value="1"/>
</dbReference>
<dbReference type="RefSeq" id="WP_096379520.1">
    <property type="nucleotide sequence ID" value="NZ_AP014940.1"/>
</dbReference>
<dbReference type="InterPro" id="IPR000825">
    <property type="entry name" value="SUF_FeS_clus_asmbl_SufBD_core"/>
</dbReference>
<dbReference type="Pfam" id="PF01458">
    <property type="entry name" value="SUFBD_core"/>
    <property type="match status" value="1"/>
</dbReference>
<dbReference type="GO" id="GO:0016226">
    <property type="term" value="P:iron-sulfur cluster assembly"/>
    <property type="evidence" value="ECO:0007669"/>
    <property type="project" value="InterPro"/>
</dbReference>
<dbReference type="GeneID" id="83065480"/>
<feature type="domain" description="SUF system FeS cluster assembly SufBD core" evidence="2">
    <location>
        <begin position="173"/>
        <end position="400"/>
    </location>
</feature>
<dbReference type="PANTHER" id="PTHR43575:SF1">
    <property type="entry name" value="PROTEIN ABCI7, CHLOROPLASTIC"/>
    <property type="match status" value="1"/>
</dbReference>
<dbReference type="KEGG" id="lem:LEN_3673"/>
<dbReference type="InterPro" id="IPR037284">
    <property type="entry name" value="SUF_FeS_clus_asmbl_SufBD_sf"/>
</dbReference>
<name>A0AAU9AQ54_LYSEN</name>
<dbReference type="EMBL" id="AP014940">
    <property type="protein sequence ID" value="BAV99160.1"/>
    <property type="molecule type" value="Genomic_DNA"/>
</dbReference>
<organism evidence="4 5">
    <name type="scientific">Lysobacter enzymogenes</name>
    <dbReference type="NCBI Taxonomy" id="69"/>
    <lineage>
        <taxon>Bacteria</taxon>
        <taxon>Pseudomonadati</taxon>
        <taxon>Pseudomonadota</taxon>
        <taxon>Gammaproteobacteria</taxon>
        <taxon>Lysobacterales</taxon>
        <taxon>Lysobacteraceae</taxon>
        <taxon>Lysobacter</taxon>
    </lineage>
</organism>